<keyword evidence="4" id="KW-1185">Reference proteome</keyword>
<feature type="region of interest" description="Disordered" evidence="1">
    <location>
        <begin position="56"/>
        <end position="77"/>
    </location>
</feature>
<feature type="region of interest" description="Disordered" evidence="1">
    <location>
        <begin position="1"/>
        <end position="28"/>
    </location>
</feature>
<name>A0ABP0GWY2_CLALP</name>
<evidence type="ECO:0000256" key="2">
    <source>
        <dbReference type="SAM" id="Phobius"/>
    </source>
</evidence>
<feature type="compositionally biased region" description="Acidic residues" evidence="1">
    <location>
        <begin position="61"/>
        <end position="77"/>
    </location>
</feature>
<evidence type="ECO:0000313" key="4">
    <source>
        <dbReference type="Proteomes" id="UP001642483"/>
    </source>
</evidence>
<sequence>MPEYKEKCEKNKADGEMEERGNADNTVHDDVLKGNIENAVGGNEVGEYVVGGSVVGGNDVGENDVGENDVGENDVGENDVGGNVIGGNVVCANAEGWNADVGNAESDVVLVNFAAIDRENAERRNAINEQLNNDEERYGLCDYILANWFLCGVAEDTKSFYGICAVLITILVAIIVISDVCSNAHDSYRNIICKHYSI</sequence>
<evidence type="ECO:0000313" key="3">
    <source>
        <dbReference type="EMBL" id="CAK8695613.1"/>
    </source>
</evidence>
<dbReference type="Proteomes" id="UP001642483">
    <property type="component" value="Unassembled WGS sequence"/>
</dbReference>
<reference evidence="3 4" key="1">
    <citation type="submission" date="2024-02" db="EMBL/GenBank/DDBJ databases">
        <authorList>
            <person name="Daric V."/>
            <person name="Darras S."/>
        </authorList>
    </citation>
    <scope>NUCLEOTIDE SEQUENCE [LARGE SCALE GENOMIC DNA]</scope>
</reference>
<evidence type="ECO:0000256" key="1">
    <source>
        <dbReference type="SAM" id="MobiDB-lite"/>
    </source>
</evidence>
<keyword evidence="2" id="KW-0472">Membrane</keyword>
<comment type="caution">
    <text evidence="3">The sequence shown here is derived from an EMBL/GenBank/DDBJ whole genome shotgun (WGS) entry which is preliminary data.</text>
</comment>
<gene>
    <name evidence="3" type="ORF">CVLEPA_LOCUS28865</name>
</gene>
<keyword evidence="2" id="KW-1133">Transmembrane helix</keyword>
<organism evidence="3 4">
    <name type="scientific">Clavelina lepadiformis</name>
    <name type="common">Light-bulb sea squirt</name>
    <name type="synonym">Ascidia lepadiformis</name>
    <dbReference type="NCBI Taxonomy" id="159417"/>
    <lineage>
        <taxon>Eukaryota</taxon>
        <taxon>Metazoa</taxon>
        <taxon>Chordata</taxon>
        <taxon>Tunicata</taxon>
        <taxon>Ascidiacea</taxon>
        <taxon>Aplousobranchia</taxon>
        <taxon>Clavelinidae</taxon>
        <taxon>Clavelina</taxon>
    </lineage>
</organism>
<accession>A0ABP0GWY2</accession>
<keyword evidence="2" id="KW-0812">Transmembrane</keyword>
<proteinExistence type="predicted"/>
<protein>
    <submittedName>
        <fullName evidence="3">Uncharacterized protein</fullName>
    </submittedName>
</protein>
<dbReference type="EMBL" id="CAWYQH010000152">
    <property type="protein sequence ID" value="CAK8695613.1"/>
    <property type="molecule type" value="Genomic_DNA"/>
</dbReference>
<feature type="transmembrane region" description="Helical" evidence="2">
    <location>
        <begin position="160"/>
        <end position="181"/>
    </location>
</feature>